<evidence type="ECO:0000313" key="2">
    <source>
        <dbReference type="EMBL" id="PKK47432.1"/>
    </source>
</evidence>
<sequence>MNVDITSPSAPAPNHSSTVPSGLPVNRVPVVTQPPTTNTSLKSSIHAHPLPFLQTLPLMTKWIVHSPGIPPMVPAHAAIDQAITKRSLSSSMISMTLPIVSASHVQIFSI</sequence>
<reference evidence="2 3" key="1">
    <citation type="submission" date="2016-04" db="EMBL/GenBank/DDBJ databases">
        <title>Genome analyses suggest a sexual origin of heterokaryosis in a supposedly ancient asexual fungus.</title>
        <authorList>
            <person name="Ropars J."/>
            <person name="Sedzielewska K."/>
            <person name="Noel J."/>
            <person name="Charron P."/>
            <person name="Farinelli L."/>
            <person name="Marton T."/>
            <person name="Kruger M."/>
            <person name="Pelin A."/>
            <person name="Brachmann A."/>
            <person name="Corradi N."/>
        </authorList>
    </citation>
    <scope>NUCLEOTIDE SEQUENCE [LARGE SCALE GENOMIC DNA]</scope>
    <source>
        <strain evidence="2 3">C2</strain>
    </source>
</reference>
<dbReference type="VEuPathDB" id="FungiDB:RhiirA1_528704"/>
<evidence type="ECO:0000256" key="1">
    <source>
        <dbReference type="SAM" id="MobiDB-lite"/>
    </source>
</evidence>
<organism evidence="2 3">
    <name type="scientific">Rhizophagus irregularis</name>
    <dbReference type="NCBI Taxonomy" id="588596"/>
    <lineage>
        <taxon>Eukaryota</taxon>
        <taxon>Fungi</taxon>
        <taxon>Fungi incertae sedis</taxon>
        <taxon>Mucoromycota</taxon>
        <taxon>Glomeromycotina</taxon>
        <taxon>Glomeromycetes</taxon>
        <taxon>Glomerales</taxon>
        <taxon>Glomeraceae</taxon>
        <taxon>Rhizophagus</taxon>
    </lineage>
</organism>
<protein>
    <submittedName>
        <fullName evidence="2">Uncharacterized protein</fullName>
    </submittedName>
</protein>
<proteinExistence type="predicted"/>
<gene>
    <name evidence="2" type="ORF">RhiirC2_803677</name>
</gene>
<feature type="region of interest" description="Disordered" evidence="1">
    <location>
        <begin position="1"/>
        <end position="43"/>
    </location>
</feature>
<feature type="compositionally biased region" description="Polar residues" evidence="1">
    <location>
        <begin position="1"/>
        <end position="20"/>
    </location>
</feature>
<dbReference type="EMBL" id="LLXL01008770">
    <property type="protein sequence ID" value="PKK47432.1"/>
    <property type="molecule type" value="Genomic_DNA"/>
</dbReference>
<reference evidence="2 3" key="2">
    <citation type="submission" date="2017-10" db="EMBL/GenBank/DDBJ databases">
        <title>Extensive intraspecific genome diversity in a model arbuscular mycorrhizal fungus.</title>
        <authorList>
            <person name="Chen E.C.H."/>
            <person name="Morin E."/>
            <person name="Baudet D."/>
            <person name="Noel J."/>
            <person name="Ndikumana S."/>
            <person name="Charron P."/>
            <person name="St-Onge C."/>
            <person name="Giorgi J."/>
            <person name="Grigoriev I.V."/>
            <person name="Roux C."/>
            <person name="Martin F.M."/>
            <person name="Corradi N."/>
        </authorList>
    </citation>
    <scope>NUCLEOTIDE SEQUENCE [LARGE SCALE GENOMIC DNA]</scope>
    <source>
        <strain evidence="2 3">C2</strain>
    </source>
</reference>
<dbReference type="AlphaFoldDB" id="A0A2N1LDG3"/>
<dbReference type="Proteomes" id="UP000233469">
    <property type="component" value="Unassembled WGS sequence"/>
</dbReference>
<accession>A0A2N1LDG3</accession>
<comment type="caution">
    <text evidence="2">The sequence shown here is derived from an EMBL/GenBank/DDBJ whole genome shotgun (WGS) entry which is preliminary data.</text>
</comment>
<evidence type="ECO:0000313" key="3">
    <source>
        <dbReference type="Proteomes" id="UP000233469"/>
    </source>
</evidence>
<feature type="compositionally biased region" description="Low complexity" evidence="1">
    <location>
        <begin position="24"/>
        <end position="39"/>
    </location>
</feature>
<name>A0A2N1LDG3_9GLOM</name>